<feature type="chain" id="PRO_5044623631" evidence="2">
    <location>
        <begin position="22"/>
        <end position="183"/>
    </location>
</feature>
<feature type="signal peptide" evidence="2">
    <location>
        <begin position="1"/>
        <end position="21"/>
    </location>
</feature>
<gene>
    <name evidence="4" type="ORF">GFH30_07300</name>
    <name evidence="3" type="ORF">GHJ48_02305</name>
</gene>
<evidence type="ECO:0000313" key="3">
    <source>
        <dbReference type="EMBL" id="MQW91244.1"/>
    </source>
</evidence>
<reference evidence="5 6" key="1">
    <citation type="submission" date="2019-10" db="EMBL/GenBank/DDBJ databases">
        <authorList>
            <person name="Dong K."/>
        </authorList>
    </citation>
    <scope>NUCLEOTIDE SEQUENCE [LARGE SCALE GENOMIC DNA]</scope>
    <source>
        <strain evidence="5">dk386</strain>
        <strain evidence="4">Dk386</strain>
        <strain evidence="3">Dk771</strain>
        <strain evidence="6">dk771</strain>
    </source>
</reference>
<keyword evidence="1" id="KW-0175">Coiled coil</keyword>
<dbReference type="InterPro" id="IPR021242">
    <property type="entry name" value="DUF2799"/>
</dbReference>
<keyword evidence="2" id="KW-0732">Signal</keyword>
<evidence type="ECO:0000256" key="2">
    <source>
        <dbReference type="SAM" id="SignalP"/>
    </source>
</evidence>
<dbReference type="Proteomes" id="UP000327478">
    <property type="component" value="Chromosome"/>
</dbReference>
<organism evidence="3 6">
    <name type="scientific">Acinetobacter wanghuae</name>
    <dbReference type="NCBI Taxonomy" id="2662362"/>
    <lineage>
        <taxon>Bacteria</taxon>
        <taxon>Pseudomonadati</taxon>
        <taxon>Pseudomonadota</taxon>
        <taxon>Gammaproteobacteria</taxon>
        <taxon>Moraxellales</taxon>
        <taxon>Moraxellaceae</taxon>
        <taxon>Acinetobacter</taxon>
    </lineage>
</organism>
<evidence type="ECO:0000313" key="5">
    <source>
        <dbReference type="Proteomes" id="UP000327478"/>
    </source>
</evidence>
<evidence type="ECO:0000256" key="1">
    <source>
        <dbReference type="SAM" id="Coils"/>
    </source>
</evidence>
<proteinExistence type="predicted"/>
<dbReference type="Pfam" id="PF10973">
    <property type="entry name" value="DUF2799"/>
    <property type="match status" value="1"/>
</dbReference>
<dbReference type="PROSITE" id="PS51257">
    <property type="entry name" value="PROKAR_LIPOPROTEIN"/>
    <property type="match status" value="1"/>
</dbReference>
<dbReference type="Proteomes" id="UP000480556">
    <property type="component" value="Unassembled WGS sequence"/>
</dbReference>
<protein>
    <submittedName>
        <fullName evidence="3">DUF2799 domain-containing protein</fullName>
    </submittedName>
</protein>
<feature type="coiled-coil region" evidence="1">
    <location>
        <begin position="139"/>
        <end position="166"/>
    </location>
</feature>
<dbReference type="AlphaFoldDB" id="A0A5Q0P352"/>
<name>A0A5Q0P352_9GAMM</name>
<dbReference type="EMBL" id="CP045650">
    <property type="protein sequence ID" value="QGA11206.1"/>
    <property type="molecule type" value="Genomic_DNA"/>
</dbReference>
<accession>A0A5Q0P352</accession>
<keyword evidence="5" id="KW-1185">Reference proteome</keyword>
<evidence type="ECO:0000313" key="6">
    <source>
        <dbReference type="Proteomes" id="UP000480556"/>
    </source>
</evidence>
<dbReference type="RefSeq" id="WP_153371599.1">
    <property type="nucleotide sequence ID" value="NZ_CP045650.1"/>
</dbReference>
<sequence length="183" mass="21201">MNIIRLSLVAIVVMLSGCAAMSVEECQHANWTQIGEKDGVAGRASRIAAYEKACLKGDIQPNQTLYQIGYQQGLAQYCQPGVIFNASLNGAGNYQVCPVERHSALRPFHETAISYYQARKAKDELFDELERYQQYLLDRDLSKETREQYRKRLAELRIQQERIEFNYFEADRQLTRFKRQHSL</sequence>
<dbReference type="EMBL" id="WITK01000002">
    <property type="protein sequence ID" value="MQW91244.1"/>
    <property type="molecule type" value="Genomic_DNA"/>
</dbReference>
<evidence type="ECO:0000313" key="4">
    <source>
        <dbReference type="EMBL" id="QGA11206.1"/>
    </source>
</evidence>